<keyword evidence="2" id="KW-1185">Reference proteome</keyword>
<sequence length="118" mass="13164">MASIAAPEGGQEYGRRLIPTLVDEMAASTPDHVYASIPRHQDFTGGFDDVTSRKLARAVNRAAFWIDEKLGKSAKFETIAYLGPSKADMLGKNVAKFHHRWTSDTTSLRSLLRKWATR</sequence>
<evidence type="ECO:0000313" key="2">
    <source>
        <dbReference type="Proteomes" id="UP000578531"/>
    </source>
</evidence>
<dbReference type="RefSeq" id="XP_037159032.1">
    <property type="nucleotide sequence ID" value="XM_037314052.1"/>
</dbReference>
<proteinExistence type="predicted"/>
<organism evidence="1 2">
    <name type="scientific">Letharia columbiana</name>
    <dbReference type="NCBI Taxonomy" id="112416"/>
    <lineage>
        <taxon>Eukaryota</taxon>
        <taxon>Fungi</taxon>
        <taxon>Dikarya</taxon>
        <taxon>Ascomycota</taxon>
        <taxon>Pezizomycotina</taxon>
        <taxon>Lecanoromycetes</taxon>
        <taxon>OSLEUM clade</taxon>
        <taxon>Lecanoromycetidae</taxon>
        <taxon>Lecanorales</taxon>
        <taxon>Lecanorineae</taxon>
        <taxon>Parmeliaceae</taxon>
        <taxon>Letharia</taxon>
    </lineage>
</organism>
<gene>
    <name evidence="1" type="ORF">HO173_012180</name>
</gene>
<dbReference type="OrthoDB" id="429813at2759"/>
<name>A0A8H6FGR8_9LECA</name>
<evidence type="ECO:0000313" key="1">
    <source>
        <dbReference type="EMBL" id="KAF6227541.1"/>
    </source>
</evidence>
<accession>A0A8H6FGR8</accession>
<dbReference type="Proteomes" id="UP000578531">
    <property type="component" value="Unassembled WGS sequence"/>
</dbReference>
<dbReference type="AlphaFoldDB" id="A0A8H6FGR8"/>
<reference evidence="1 2" key="1">
    <citation type="journal article" date="2020" name="Genomics">
        <title>Complete, high-quality genomes from long-read metagenomic sequencing of two wolf lichen thalli reveals enigmatic genome architecture.</title>
        <authorList>
            <person name="McKenzie S.K."/>
            <person name="Walston R.F."/>
            <person name="Allen J.L."/>
        </authorList>
    </citation>
    <scope>NUCLEOTIDE SEQUENCE [LARGE SCALE GENOMIC DNA]</scope>
    <source>
        <strain evidence="1">WasteWater2</strain>
    </source>
</reference>
<dbReference type="GeneID" id="59293816"/>
<comment type="caution">
    <text evidence="1">The sequence shown here is derived from an EMBL/GenBank/DDBJ whole genome shotgun (WGS) entry which is preliminary data.</text>
</comment>
<dbReference type="EMBL" id="JACCJC010000085">
    <property type="protein sequence ID" value="KAF6227541.1"/>
    <property type="molecule type" value="Genomic_DNA"/>
</dbReference>
<protein>
    <submittedName>
        <fullName evidence="1">Uncharacterized protein</fullName>
    </submittedName>
</protein>